<evidence type="ECO:0000256" key="4">
    <source>
        <dbReference type="ARBA" id="ARBA00022555"/>
    </source>
</evidence>
<comment type="caution">
    <text evidence="17">The sequence shown here is derived from an EMBL/GenBank/DDBJ whole genome shotgun (WGS) entry which is preliminary data.</text>
</comment>
<evidence type="ECO:0000256" key="11">
    <source>
        <dbReference type="ARBA" id="ARBA00054380"/>
    </source>
</evidence>
<evidence type="ECO:0000256" key="5">
    <source>
        <dbReference type="ARBA" id="ARBA00022603"/>
    </source>
</evidence>
<feature type="domain" description="Ribosomal RNA large subunit methyltransferase K/L-like methyltransferase" evidence="16">
    <location>
        <begin position="205"/>
        <end position="378"/>
    </location>
</feature>
<organism evidence="17 18">
    <name type="scientific">Halovivax asiaticus JCM 14624</name>
    <dbReference type="NCBI Taxonomy" id="1227490"/>
    <lineage>
        <taxon>Archaea</taxon>
        <taxon>Methanobacteriati</taxon>
        <taxon>Methanobacteriota</taxon>
        <taxon>Stenosarchaea group</taxon>
        <taxon>Halobacteria</taxon>
        <taxon>Halobacteriales</taxon>
        <taxon>Natrialbaceae</taxon>
        <taxon>Halovivax</taxon>
    </lineage>
</organism>
<keyword evidence="18" id="KW-1185">Reference proteome</keyword>
<evidence type="ECO:0000256" key="3">
    <source>
        <dbReference type="ARBA" id="ARBA00022490"/>
    </source>
</evidence>
<accession>M0BQ09</accession>
<proteinExistence type="inferred from homology"/>
<evidence type="ECO:0000256" key="12">
    <source>
        <dbReference type="ARBA" id="ARBA00061338"/>
    </source>
</evidence>
<dbReference type="FunFam" id="3.40.50.150:FF:000251">
    <property type="entry name" value="Putative RNA methylase"/>
    <property type="match status" value="1"/>
</dbReference>
<dbReference type="Gene3D" id="3.40.50.150">
    <property type="entry name" value="Vaccinia Virus protein VP39"/>
    <property type="match status" value="1"/>
</dbReference>
<comment type="similarity">
    <text evidence="12">Belongs to the methyltransferase superfamily. Trm-G10 family.</text>
</comment>
<dbReference type="CDD" id="cd11715">
    <property type="entry name" value="THUMP_AdoMetMT"/>
    <property type="match status" value="1"/>
</dbReference>
<keyword evidence="6" id="KW-0808">Transferase</keyword>
<feature type="region of interest" description="Disordered" evidence="15">
    <location>
        <begin position="152"/>
        <end position="176"/>
    </location>
</feature>
<keyword evidence="8" id="KW-0819">tRNA processing</keyword>
<dbReference type="InterPro" id="IPR000241">
    <property type="entry name" value="RlmKL-like_Mtase"/>
</dbReference>
<dbReference type="GO" id="GO:0160101">
    <property type="term" value="F:tRNA (guanine(10)-N2)-dimethyltransferase activity"/>
    <property type="evidence" value="ECO:0007669"/>
    <property type="project" value="UniProtKB-EC"/>
</dbReference>
<dbReference type="Pfam" id="PF01170">
    <property type="entry name" value="UPF0020"/>
    <property type="match status" value="1"/>
</dbReference>
<dbReference type="SUPFAM" id="SSF53335">
    <property type="entry name" value="S-adenosyl-L-methionine-dependent methyltransferases"/>
    <property type="match status" value="1"/>
</dbReference>
<dbReference type="InterPro" id="IPR029063">
    <property type="entry name" value="SAM-dependent_MTases_sf"/>
</dbReference>
<comment type="subunit">
    <text evidence="2">Monomer.</text>
</comment>
<evidence type="ECO:0000256" key="2">
    <source>
        <dbReference type="ARBA" id="ARBA00011245"/>
    </source>
</evidence>
<evidence type="ECO:0000256" key="14">
    <source>
        <dbReference type="ARBA" id="ARBA00082665"/>
    </source>
</evidence>
<evidence type="ECO:0000256" key="9">
    <source>
        <dbReference type="ARBA" id="ARBA00022884"/>
    </source>
</evidence>
<evidence type="ECO:0000256" key="15">
    <source>
        <dbReference type="SAM" id="MobiDB-lite"/>
    </source>
</evidence>
<evidence type="ECO:0000313" key="17">
    <source>
        <dbReference type="EMBL" id="ELZ11704.1"/>
    </source>
</evidence>
<evidence type="ECO:0000256" key="7">
    <source>
        <dbReference type="ARBA" id="ARBA00022691"/>
    </source>
</evidence>
<dbReference type="CDD" id="cd02440">
    <property type="entry name" value="AdoMet_MTases"/>
    <property type="match status" value="1"/>
</dbReference>
<comment type="subcellular location">
    <subcellularLocation>
        <location evidence="1">Cytoplasm</location>
    </subcellularLocation>
</comment>
<evidence type="ECO:0000259" key="16">
    <source>
        <dbReference type="Pfam" id="PF01170"/>
    </source>
</evidence>
<keyword evidence="4" id="KW-0820">tRNA-binding</keyword>
<reference evidence="17 18" key="1">
    <citation type="journal article" date="2014" name="PLoS Genet.">
        <title>Phylogenetically driven sequencing of extremely halophilic archaea reveals strategies for static and dynamic osmo-response.</title>
        <authorList>
            <person name="Becker E.A."/>
            <person name="Seitzer P.M."/>
            <person name="Tritt A."/>
            <person name="Larsen D."/>
            <person name="Krusor M."/>
            <person name="Yao A.I."/>
            <person name="Wu D."/>
            <person name="Madern D."/>
            <person name="Eisen J.A."/>
            <person name="Darling A.E."/>
            <person name="Facciotti M.T."/>
        </authorList>
    </citation>
    <scope>NUCLEOTIDE SEQUENCE [LARGE SCALE GENOMIC DNA]</scope>
    <source>
        <strain evidence="17 18">JCM 14624</strain>
    </source>
</reference>
<dbReference type="STRING" id="1227490.C479_06602"/>
<keyword evidence="5 17" id="KW-0489">Methyltransferase</keyword>
<dbReference type="PATRIC" id="fig|1227490.4.peg.1344"/>
<protein>
    <recommendedName>
        <fullName evidence="13">tRNA (guanine(10)-N(2))-dimethyltransferase</fullName>
        <ecNumber evidence="13">2.1.1.213</ecNumber>
    </recommendedName>
    <alternativeName>
        <fullName evidence="14">tRNA:G10 dimethyltransferase</fullName>
    </alternativeName>
</protein>
<dbReference type="EC" id="2.1.1.213" evidence="13"/>
<dbReference type="PANTHER" id="PTHR14911:SF21">
    <property type="entry name" value="N2-METHYLGUANOSINE TRNA METHYLTRANSFERASE"/>
    <property type="match status" value="1"/>
</dbReference>
<dbReference type="GO" id="GO:0000049">
    <property type="term" value="F:tRNA binding"/>
    <property type="evidence" value="ECO:0007669"/>
    <property type="project" value="UniProtKB-KW"/>
</dbReference>
<keyword evidence="3" id="KW-0963">Cytoplasm</keyword>
<evidence type="ECO:0000256" key="8">
    <source>
        <dbReference type="ARBA" id="ARBA00022694"/>
    </source>
</evidence>
<evidence type="ECO:0000313" key="18">
    <source>
        <dbReference type="Proteomes" id="UP000011560"/>
    </source>
</evidence>
<name>M0BQ09_9EURY</name>
<dbReference type="Proteomes" id="UP000011560">
    <property type="component" value="Unassembled WGS sequence"/>
</dbReference>
<sequence length="390" mass="40763">MLGESGTLMARAPSRSCVYLLELGGEDDAFAAQEARSAAVDVEPLAPGLAMASTIVPERIRGLAYTHRASELVGHTDADPASARALLEAAPLDREGSVAVRATDVKGTTGVDTAAAERALGQVLVDRGFDVDLETPDHELRVAFSTGATAADAAGARENGPDAADELAAQEDDADATTESASVCALGWLAAESVRDFGERRPTDKPFFQPGSMDPLLARAISNLAGARPGTTILDPMCGTGGVLVEAGLLGADVIGTDAQSKMVRGARENLTHFLDRGAPSPVGVERGDWFVARGDGTQLPLPDDAVDAVVFDAPYGRQSKIETHRLSDLVSGALSESRRVAGRAVLVADRSWAAEARAADWTIEASFERRVHRSLTRYVLVLGPADAPS</sequence>
<dbReference type="AlphaFoldDB" id="M0BQ09"/>
<keyword evidence="7" id="KW-0949">S-adenosyl-L-methionine</keyword>
<evidence type="ECO:0000256" key="6">
    <source>
        <dbReference type="ARBA" id="ARBA00022679"/>
    </source>
</evidence>
<evidence type="ECO:0000256" key="13">
    <source>
        <dbReference type="ARBA" id="ARBA00066936"/>
    </source>
</evidence>
<dbReference type="PANTHER" id="PTHR14911">
    <property type="entry name" value="THUMP DOMAIN-CONTAINING"/>
    <property type="match status" value="1"/>
</dbReference>
<dbReference type="GO" id="GO:0005737">
    <property type="term" value="C:cytoplasm"/>
    <property type="evidence" value="ECO:0007669"/>
    <property type="project" value="UniProtKB-SubCell"/>
</dbReference>
<dbReference type="GO" id="GO:0030488">
    <property type="term" value="P:tRNA methylation"/>
    <property type="evidence" value="ECO:0007669"/>
    <property type="project" value="TreeGrafter"/>
</dbReference>
<gene>
    <name evidence="17" type="ORF">C479_06602</name>
</gene>
<dbReference type="EMBL" id="AOIQ01000011">
    <property type="protein sequence ID" value="ELZ11704.1"/>
    <property type="molecule type" value="Genomic_DNA"/>
</dbReference>
<comment type="function">
    <text evidence="11">Catalyzes the adenosylmethionine-dependent methylation of the exocyclic amino group (N(2)) of guanosine at position 10 of various tRNAs. Acts via a two-step process that leads to the formation of either N(2)-monomethyl (m(2)G) or N(2)-dimethylguanosine (m(2)(2)G).</text>
</comment>
<keyword evidence="9" id="KW-0694">RNA-binding</keyword>
<feature type="compositionally biased region" description="Acidic residues" evidence="15">
    <location>
        <begin position="163"/>
        <end position="176"/>
    </location>
</feature>
<evidence type="ECO:0000256" key="1">
    <source>
        <dbReference type="ARBA" id="ARBA00004496"/>
    </source>
</evidence>
<evidence type="ECO:0000256" key="10">
    <source>
        <dbReference type="ARBA" id="ARBA00051883"/>
    </source>
</evidence>
<comment type="catalytic activity">
    <reaction evidence="10">
        <text>guanosine(10) in tRNA + 2 S-adenosyl-L-methionine = N(2)-dimethylguanosine(10) in tRNA + 2 S-adenosyl-L-homocysteine + 2 H(+)</text>
        <dbReference type="Rhea" id="RHEA:43124"/>
        <dbReference type="Rhea" id="RHEA-COMP:10355"/>
        <dbReference type="Rhea" id="RHEA-COMP:10358"/>
        <dbReference type="ChEBI" id="CHEBI:15378"/>
        <dbReference type="ChEBI" id="CHEBI:57856"/>
        <dbReference type="ChEBI" id="CHEBI:59789"/>
        <dbReference type="ChEBI" id="CHEBI:74269"/>
        <dbReference type="ChEBI" id="CHEBI:74513"/>
        <dbReference type="EC" id="2.1.1.213"/>
    </reaction>
</comment>